<protein>
    <submittedName>
        <fullName evidence="1">Uncharacterized protein</fullName>
    </submittedName>
</protein>
<sequence length="42" mass="4954">MAAVKKRIYLKRSIVDREFIAFIKPIQGMLYKVYPLIAISIR</sequence>
<reference evidence="1" key="1">
    <citation type="journal article" date="2021" name="Proc. Natl. Acad. Sci. U.S.A.">
        <title>A Catalog of Tens of Thousands of Viruses from Human Metagenomes Reveals Hidden Associations with Chronic Diseases.</title>
        <authorList>
            <person name="Tisza M.J."/>
            <person name="Buck C.B."/>
        </authorList>
    </citation>
    <scope>NUCLEOTIDE SEQUENCE</scope>
    <source>
        <strain evidence="1">CtAys2</strain>
    </source>
</reference>
<name>A0A8S5Q5D2_9CAUD</name>
<organism evidence="1">
    <name type="scientific">Myoviridae sp. ctAys2</name>
    <dbReference type="NCBI Taxonomy" id="2825044"/>
    <lineage>
        <taxon>Viruses</taxon>
        <taxon>Duplodnaviria</taxon>
        <taxon>Heunggongvirae</taxon>
        <taxon>Uroviricota</taxon>
        <taxon>Caudoviricetes</taxon>
    </lineage>
</organism>
<dbReference type="EMBL" id="BK015571">
    <property type="protein sequence ID" value="DAE13885.1"/>
    <property type="molecule type" value="Genomic_DNA"/>
</dbReference>
<accession>A0A8S5Q5D2</accession>
<evidence type="ECO:0000313" key="1">
    <source>
        <dbReference type="EMBL" id="DAE13885.1"/>
    </source>
</evidence>
<proteinExistence type="predicted"/>